<dbReference type="Proteomes" id="UP000076976">
    <property type="component" value="Unassembled WGS sequence"/>
</dbReference>
<reference evidence="2 3" key="1">
    <citation type="submission" date="2016-01" db="EMBL/GenBank/DDBJ databases">
        <title>Janibacter melonis strain CD11_4 genome sequencing and assembly.</title>
        <authorList>
            <person name="Nair G.R."/>
            <person name="Kaur G."/>
            <person name="Chander A.M."/>
            <person name="Mayilraj S."/>
        </authorList>
    </citation>
    <scope>NUCLEOTIDE SEQUENCE [LARGE SCALE GENOMIC DNA]</scope>
    <source>
        <strain evidence="2 3">CD11-4</strain>
    </source>
</reference>
<feature type="compositionally biased region" description="Low complexity" evidence="1">
    <location>
        <begin position="435"/>
        <end position="444"/>
    </location>
</feature>
<dbReference type="RefSeq" id="WP_068269652.1">
    <property type="nucleotide sequence ID" value="NZ_LQZG01000001.1"/>
</dbReference>
<dbReference type="PROSITE" id="PS51318">
    <property type="entry name" value="TAT"/>
    <property type="match status" value="1"/>
</dbReference>
<evidence type="ECO:0000313" key="3">
    <source>
        <dbReference type="Proteomes" id="UP000076976"/>
    </source>
</evidence>
<sequence>MPSRRSLLAGGGGLLALGLTAAGNDHRDGQRRARELSFGATVATTGEQPWRASRRNVSVGELGLLVRGRRTIDGPLAAEAVDAQDALLAGVPLDLDGPHGGLLTQAALDLWVLSWGLPVAVAGWEGRWRYAWPRDTAHVAVALQALGDAPGAVRQMHALSRLVVGDHVEARYLPDGGTPDGRHPQSDGMGWVLWSAGRTVDDWLGSSARDDVAALVRRCARLALGQVRASGLPRPSPDYWEVDAPRLTLGTAAPILVGLEHAELVLARLGGEGDLELADRCGQVARRLETAMIEVFGAAGWPRQRGRLSRDASIAFMLPPYRAAGRAEESLRSALESASRRMARSNGGYAPGEDWRGDGVAWTPEVALLAGAWASSADSHDEARDALGWLAVHRTRGGSLPEKILHDGASAGPAPLAWTAAVCVLAVETLAATTPQGQPGAAPAPSSPPGQPGPEPVPGSPGSSPAQPAPPAQPSPPAQPAPPFGPA</sequence>
<evidence type="ECO:0000313" key="2">
    <source>
        <dbReference type="EMBL" id="OAB88246.1"/>
    </source>
</evidence>
<accession>A0A176QEP5</accession>
<dbReference type="STRING" id="262209.AWH69_00010"/>
<evidence type="ECO:0000256" key="1">
    <source>
        <dbReference type="SAM" id="MobiDB-lite"/>
    </source>
</evidence>
<feature type="compositionally biased region" description="Pro residues" evidence="1">
    <location>
        <begin position="467"/>
        <end position="487"/>
    </location>
</feature>
<dbReference type="InterPro" id="IPR012341">
    <property type="entry name" value="6hp_glycosidase-like_sf"/>
</dbReference>
<dbReference type="EMBL" id="LQZG01000001">
    <property type="protein sequence ID" value="OAB88246.1"/>
    <property type="molecule type" value="Genomic_DNA"/>
</dbReference>
<dbReference type="Gene3D" id="1.50.10.10">
    <property type="match status" value="1"/>
</dbReference>
<feature type="compositionally biased region" description="Pro residues" evidence="1">
    <location>
        <begin position="445"/>
        <end position="459"/>
    </location>
</feature>
<organism evidence="2 3">
    <name type="scientific">Janibacter melonis</name>
    <dbReference type="NCBI Taxonomy" id="262209"/>
    <lineage>
        <taxon>Bacteria</taxon>
        <taxon>Bacillati</taxon>
        <taxon>Actinomycetota</taxon>
        <taxon>Actinomycetes</taxon>
        <taxon>Micrococcales</taxon>
        <taxon>Intrasporangiaceae</taxon>
        <taxon>Janibacter</taxon>
    </lineage>
</organism>
<dbReference type="GO" id="GO:0005975">
    <property type="term" value="P:carbohydrate metabolic process"/>
    <property type="evidence" value="ECO:0007669"/>
    <property type="project" value="InterPro"/>
</dbReference>
<comment type="caution">
    <text evidence="2">The sequence shown here is derived from an EMBL/GenBank/DDBJ whole genome shotgun (WGS) entry which is preliminary data.</text>
</comment>
<gene>
    <name evidence="2" type="ORF">AWH69_00010</name>
</gene>
<dbReference type="InterPro" id="IPR008928">
    <property type="entry name" value="6-hairpin_glycosidase_sf"/>
</dbReference>
<dbReference type="SUPFAM" id="SSF48208">
    <property type="entry name" value="Six-hairpin glycosidases"/>
    <property type="match status" value="1"/>
</dbReference>
<keyword evidence="3" id="KW-1185">Reference proteome</keyword>
<name>A0A176QEP5_9MICO</name>
<feature type="region of interest" description="Disordered" evidence="1">
    <location>
        <begin position="434"/>
        <end position="487"/>
    </location>
</feature>
<dbReference type="InterPro" id="IPR006311">
    <property type="entry name" value="TAT_signal"/>
</dbReference>
<dbReference type="AlphaFoldDB" id="A0A176QEP5"/>
<proteinExistence type="predicted"/>
<protein>
    <recommendedName>
        <fullName evidence="4">Glycoside hydrolase family 15</fullName>
    </recommendedName>
</protein>
<evidence type="ECO:0008006" key="4">
    <source>
        <dbReference type="Google" id="ProtNLM"/>
    </source>
</evidence>